<feature type="region of interest" description="Disordered" evidence="7">
    <location>
        <begin position="1"/>
        <end position="30"/>
    </location>
</feature>
<organism evidence="10 11">
    <name type="scientific">Heliocybe sulcata</name>
    <dbReference type="NCBI Taxonomy" id="5364"/>
    <lineage>
        <taxon>Eukaryota</taxon>
        <taxon>Fungi</taxon>
        <taxon>Dikarya</taxon>
        <taxon>Basidiomycota</taxon>
        <taxon>Agaricomycotina</taxon>
        <taxon>Agaricomycetes</taxon>
        <taxon>Gloeophyllales</taxon>
        <taxon>Gloeophyllaceae</taxon>
        <taxon>Heliocybe</taxon>
    </lineage>
</organism>
<feature type="compositionally biased region" description="Gly residues" evidence="7">
    <location>
        <begin position="630"/>
        <end position="645"/>
    </location>
</feature>
<dbReference type="PANTHER" id="PTHR47779">
    <property type="entry name" value="SYNTHASE (CCG-9), PUTATIVE (AFU_ORTHOLOGUE AFUA_3G12100)-RELATED"/>
    <property type="match status" value="1"/>
</dbReference>
<feature type="compositionally biased region" description="Basic residues" evidence="7">
    <location>
        <begin position="20"/>
        <end position="30"/>
    </location>
</feature>
<evidence type="ECO:0000313" key="10">
    <source>
        <dbReference type="EMBL" id="TFK46849.1"/>
    </source>
</evidence>
<dbReference type="Pfam" id="PF00534">
    <property type="entry name" value="Glycos_transf_1"/>
    <property type="match status" value="1"/>
</dbReference>
<dbReference type="Pfam" id="PF21269">
    <property type="entry name" value="TreT_GT1"/>
    <property type="match status" value="1"/>
</dbReference>
<dbReference type="PANTHER" id="PTHR47779:SF1">
    <property type="entry name" value="SYNTHASE (CCG-9), PUTATIVE (AFU_ORTHOLOGUE AFUA_3G12100)-RELATED"/>
    <property type="match status" value="1"/>
</dbReference>
<accession>A0A5C3MN03</accession>
<dbReference type="STRING" id="5364.A0A5C3MN03"/>
<sequence length="715" mass="78647">MPGHDQDSSGPPTPAERKLQLRRKATRKASAKPSSIYLGLSLRVRDHQVEYAVIVHDGMGSVGSEHDVRAFERGTDGREVMDVILNRAREYSEARGHKIEVFAISGPLDAPFSLPARASSLSASSRTSAQSFLTRIWLELDALPFVAPCRDTQFSLEGEATLAVEKALAWLAPTSKSIVKVGREHDTGEVQVDANGQIHLYDLHEQAALTSPGLWDTFSALASLVKQAGVRVTFFSATPRGGGVALMRHALIRLWRLAGLDVRWYVPQGDASVFDITKRRFHNVLQGVNPPSITLGTEHKETFERWTDWNYERFWRGPESPIRADVVVIDDPQVIGLIPLIRRDSPRTKIIYRSHIEIRSDLVDAGAQPQADVFGYLFGFIKQADLFVSHPIPAFVPSLVPAHMPVVYMPPCTDALDGLNKPIPETALGVYRHVFADLVSASTGQTVDWQRGYILQVARFDPSKGIPDLVEAYRLFREEVEKQGMGKNAPQLILTGHSSIDDPDGTYILHKLQDTLCSEAFKAIKDDVFAVRAPAEDRLLDALMRGADVACQVSTREGFEIKVTEAIHKTRWVVATQAGGIPLQIRDGVDGALVPPGEPEAIARALVEFYTSGKDGRRTGESRGNEPGRPLGGRWEGGGEGGEGGEGPREELFTVGNAAMWQYLWCRVLGLDSEGCESLPEAHKRRVAALGLDGKEDLKSLQGRKVWDLVSEGKM</sequence>
<evidence type="ECO:0000256" key="2">
    <source>
        <dbReference type="ARBA" id="ARBA00011738"/>
    </source>
</evidence>
<evidence type="ECO:0000256" key="7">
    <source>
        <dbReference type="SAM" id="MobiDB-lite"/>
    </source>
</evidence>
<evidence type="ECO:0000256" key="6">
    <source>
        <dbReference type="ARBA" id="ARBA00023277"/>
    </source>
</evidence>
<keyword evidence="3" id="KW-0313">Glucose metabolism</keyword>
<dbReference type="InterPro" id="IPR001296">
    <property type="entry name" value="Glyco_trans_1"/>
</dbReference>
<comment type="subunit">
    <text evidence="2">Homodimer.</text>
</comment>
<dbReference type="EMBL" id="ML213527">
    <property type="protein sequence ID" value="TFK46849.1"/>
    <property type="molecule type" value="Genomic_DNA"/>
</dbReference>
<keyword evidence="6" id="KW-0119">Carbohydrate metabolism</keyword>
<dbReference type="OrthoDB" id="937291at2759"/>
<reference evidence="10 11" key="1">
    <citation type="journal article" date="2019" name="Nat. Ecol. Evol.">
        <title>Megaphylogeny resolves global patterns of mushroom evolution.</title>
        <authorList>
            <person name="Varga T."/>
            <person name="Krizsan K."/>
            <person name="Foldi C."/>
            <person name="Dima B."/>
            <person name="Sanchez-Garcia M."/>
            <person name="Sanchez-Ramirez S."/>
            <person name="Szollosi G.J."/>
            <person name="Szarkandi J.G."/>
            <person name="Papp V."/>
            <person name="Albert L."/>
            <person name="Andreopoulos W."/>
            <person name="Angelini C."/>
            <person name="Antonin V."/>
            <person name="Barry K.W."/>
            <person name="Bougher N.L."/>
            <person name="Buchanan P."/>
            <person name="Buyck B."/>
            <person name="Bense V."/>
            <person name="Catcheside P."/>
            <person name="Chovatia M."/>
            <person name="Cooper J."/>
            <person name="Damon W."/>
            <person name="Desjardin D."/>
            <person name="Finy P."/>
            <person name="Geml J."/>
            <person name="Haridas S."/>
            <person name="Hughes K."/>
            <person name="Justo A."/>
            <person name="Karasinski D."/>
            <person name="Kautmanova I."/>
            <person name="Kiss B."/>
            <person name="Kocsube S."/>
            <person name="Kotiranta H."/>
            <person name="LaButti K.M."/>
            <person name="Lechner B.E."/>
            <person name="Liimatainen K."/>
            <person name="Lipzen A."/>
            <person name="Lukacs Z."/>
            <person name="Mihaltcheva S."/>
            <person name="Morgado L.N."/>
            <person name="Niskanen T."/>
            <person name="Noordeloos M.E."/>
            <person name="Ohm R.A."/>
            <person name="Ortiz-Santana B."/>
            <person name="Ovrebo C."/>
            <person name="Racz N."/>
            <person name="Riley R."/>
            <person name="Savchenko A."/>
            <person name="Shiryaev A."/>
            <person name="Soop K."/>
            <person name="Spirin V."/>
            <person name="Szebenyi C."/>
            <person name="Tomsovsky M."/>
            <person name="Tulloss R.E."/>
            <person name="Uehling J."/>
            <person name="Grigoriev I.V."/>
            <person name="Vagvolgyi C."/>
            <person name="Papp T."/>
            <person name="Martin F.M."/>
            <person name="Miettinen O."/>
            <person name="Hibbett D.S."/>
            <person name="Nagy L.G."/>
        </authorList>
    </citation>
    <scope>NUCLEOTIDE SEQUENCE [LARGE SCALE GENOMIC DNA]</scope>
    <source>
        <strain evidence="10 11">OMC1185</strain>
    </source>
</reference>
<keyword evidence="5 10" id="KW-0808">Transferase</keyword>
<keyword evidence="4" id="KW-0328">Glycosyltransferase</keyword>
<evidence type="ECO:0000256" key="4">
    <source>
        <dbReference type="ARBA" id="ARBA00022676"/>
    </source>
</evidence>
<evidence type="ECO:0000313" key="11">
    <source>
        <dbReference type="Proteomes" id="UP000305948"/>
    </source>
</evidence>
<dbReference type="InterPro" id="IPR052078">
    <property type="entry name" value="Trehalose_Metab_GTase"/>
</dbReference>
<feature type="compositionally biased region" description="Basic and acidic residues" evidence="7">
    <location>
        <begin position="614"/>
        <end position="626"/>
    </location>
</feature>
<keyword evidence="11" id="KW-1185">Reference proteome</keyword>
<evidence type="ECO:0000259" key="9">
    <source>
        <dbReference type="Pfam" id="PF21269"/>
    </source>
</evidence>
<dbReference type="GO" id="GO:0016757">
    <property type="term" value="F:glycosyltransferase activity"/>
    <property type="evidence" value="ECO:0007669"/>
    <property type="project" value="UniProtKB-KW"/>
</dbReference>
<feature type="domain" description="Glycosyl transferase family 1" evidence="8">
    <location>
        <begin position="452"/>
        <end position="620"/>
    </location>
</feature>
<protein>
    <submittedName>
        <fullName evidence="10">UDP-Glycosyltransferase/glycogen phosphorylase</fullName>
    </submittedName>
</protein>
<feature type="region of interest" description="Disordered" evidence="7">
    <location>
        <begin position="614"/>
        <end position="649"/>
    </location>
</feature>
<evidence type="ECO:0000256" key="5">
    <source>
        <dbReference type="ARBA" id="ARBA00022679"/>
    </source>
</evidence>
<name>A0A5C3MN03_9AGAM</name>
<dbReference type="Proteomes" id="UP000305948">
    <property type="component" value="Unassembled WGS sequence"/>
</dbReference>
<comment type="similarity">
    <text evidence="1">Belongs to the glycosyltransferase group 1 family. Glycosyltransferase 4 subfamily.</text>
</comment>
<dbReference type="SUPFAM" id="SSF53756">
    <property type="entry name" value="UDP-Glycosyltransferase/glycogen phosphorylase"/>
    <property type="match status" value="1"/>
</dbReference>
<evidence type="ECO:0000259" key="8">
    <source>
        <dbReference type="Pfam" id="PF00534"/>
    </source>
</evidence>
<evidence type="ECO:0000256" key="1">
    <source>
        <dbReference type="ARBA" id="ARBA00009481"/>
    </source>
</evidence>
<dbReference type="AlphaFoldDB" id="A0A5C3MN03"/>
<feature type="domain" description="Trehalose synthase N-terminal" evidence="9">
    <location>
        <begin position="235"/>
        <end position="395"/>
    </location>
</feature>
<proteinExistence type="inferred from homology"/>
<gene>
    <name evidence="10" type="ORF">OE88DRAFT_1687233</name>
</gene>
<evidence type="ECO:0000256" key="3">
    <source>
        <dbReference type="ARBA" id="ARBA00022526"/>
    </source>
</evidence>
<dbReference type="Gene3D" id="3.40.50.2000">
    <property type="entry name" value="Glycogen Phosphorylase B"/>
    <property type="match status" value="2"/>
</dbReference>
<dbReference type="GO" id="GO:0006006">
    <property type="term" value="P:glucose metabolic process"/>
    <property type="evidence" value="ECO:0007669"/>
    <property type="project" value="UniProtKB-KW"/>
</dbReference>
<dbReference type="InterPro" id="IPR049438">
    <property type="entry name" value="TreT_GT1"/>
</dbReference>